<evidence type="ECO:0000313" key="1">
    <source>
        <dbReference type="EMBL" id="KAB7754837.1"/>
    </source>
</evidence>
<protein>
    <submittedName>
        <fullName evidence="1">Uncharacterized protein</fullName>
    </submittedName>
</protein>
<dbReference type="Proteomes" id="UP000325690">
    <property type="component" value="Unassembled WGS sequence"/>
</dbReference>
<dbReference type="AlphaFoldDB" id="A0A5N5V126"/>
<organism evidence="1 2">
    <name type="scientific">Mycolicibacterium phlei DSM 43239 = CCUG 21000</name>
    <dbReference type="NCBI Taxonomy" id="1226750"/>
    <lineage>
        <taxon>Bacteria</taxon>
        <taxon>Bacillati</taxon>
        <taxon>Actinomycetota</taxon>
        <taxon>Actinomycetes</taxon>
        <taxon>Mycobacteriales</taxon>
        <taxon>Mycobacteriaceae</taxon>
        <taxon>Mycolicibacterium</taxon>
    </lineage>
</organism>
<gene>
    <name evidence="1" type="ORF">MPHL21000_14830</name>
</gene>
<sequence length="179" mass="18630">MPRDDVPAPGGRAGAAPLNRYHLTVLAADLADLVEGAGGYVFDRARAGWDVSVRIPACRDLRPLVILGATPMPDAADVLAGVPRDGALAVSAKLLRDDPRVRGYVFGRVRAGDADLTAWGTEWPDSLGDRIAVTTHSLSVAARAFKAQALAAADLGAAAGDAETLFDLCSESFRPLAVV</sequence>
<proteinExistence type="predicted"/>
<evidence type="ECO:0000313" key="2">
    <source>
        <dbReference type="Proteomes" id="UP000325690"/>
    </source>
</evidence>
<name>A0A5N5V126_MYCPH</name>
<accession>A0A5N5V126</accession>
<dbReference type="EMBL" id="ANBP01000022">
    <property type="protein sequence ID" value="KAB7754837.1"/>
    <property type="molecule type" value="Genomic_DNA"/>
</dbReference>
<keyword evidence="2" id="KW-1185">Reference proteome</keyword>
<comment type="caution">
    <text evidence="1">The sequence shown here is derived from an EMBL/GenBank/DDBJ whole genome shotgun (WGS) entry which is preliminary data.</text>
</comment>
<reference evidence="1 2" key="1">
    <citation type="submission" date="2012-10" db="EMBL/GenBank/DDBJ databases">
        <title>The draft sequence of the Mycobacterium pheli genome.</title>
        <authorList>
            <person name="Pettersson B.M.F."/>
            <person name="Das S."/>
            <person name="Dasgupta S."/>
            <person name="Bhattacharya A."/>
            <person name="Kirsebom L.A."/>
        </authorList>
    </citation>
    <scope>NUCLEOTIDE SEQUENCE [LARGE SCALE GENOMIC DNA]</scope>
    <source>
        <strain evidence="1 2">CCUG 21000</strain>
    </source>
</reference>